<keyword evidence="2" id="KW-1185">Reference proteome</keyword>
<organism evidence="1 2">
    <name type="scientific">Ancylostoma ceylanicum</name>
    <dbReference type="NCBI Taxonomy" id="53326"/>
    <lineage>
        <taxon>Eukaryota</taxon>
        <taxon>Metazoa</taxon>
        <taxon>Ecdysozoa</taxon>
        <taxon>Nematoda</taxon>
        <taxon>Chromadorea</taxon>
        <taxon>Rhabditida</taxon>
        <taxon>Rhabditina</taxon>
        <taxon>Rhabditomorpha</taxon>
        <taxon>Strongyloidea</taxon>
        <taxon>Ancylostomatidae</taxon>
        <taxon>Ancylostomatinae</taxon>
        <taxon>Ancylostoma</taxon>
    </lineage>
</organism>
<sequence>MENTTAQVCQKSTGVELNSVEDARIFEGFADREVSAPSYRKTSQDESTSGGVRTNPMVLKLILALHNVSLFLEDCSGAHLCLFSQVRII</sequence>
<name>A0A016TP23_9BILA</name>
<protein>
    <submittedName>
        <fullName evidence="1">Uncharacterized protein</fullName>
    </submittedName>
</protein>
<dbReference type="Proteomes" id="UP000024635">
    <property type="component" value="Unassembled WGS sequence"/>
</dbReference>
<proteinExistence type="predicted"/>
<comment type="caution">
    <text evidence="1">The sequence shown here is derived from an EMBL/GenBank/DDBJ whole genome shotgun (WGS) entry which is preliminary data.</text>
</comment>
<dbReference type="EMBL" id="JARK01001423">
    <property type="protein sequence ID" value="EYC04495.1"/>
    <property type="molecule type" value="Genomic_DNA"/>
</dbReference>
<evidence type="ECO:0000313" key="2">
    <source>
        <dbReference type="Proteomes" id="UP000024635"/>
    </source>
</evidence>
<dbReference type="AlphaFoldDB" id="A0A016TP23"/>
<evidence type="ECO:0000313" key="1">
    <source>
        <dbReference type="EMBL" id="EYC04495.1"/>
    </source>
</evidence>
<accession>A0A016TP23</accession>
<reference evidence="2" key="1">
    <citation type="journal article" date="2015" name="Nat. Genet.">
        <title>The genome and transcriptome of the zoonotic hookworm Ancylostoma ceylanicum identify infection-specific gene families.</title>
        <authorList>
            <person name="Schwarz E.M."/>
            <person name="Hu Y."/>
            <person name="Antoshechkin I."/>
            <person name="Miller M.M."/>
            <person name="Sternberg P.W."/>
            <person name="Aroian R.V."/>
        </authorList>
    </citation>
    <scope>NUCLEOTIDE SEQUENCE</scope>
    <source>
        <strain evidence="2">HY135</strain>
    </source>
</reference>
<gene>
    <name evidence="1" type="primary">Acey_s0087.g2045</name>
    <name evidence="1" type="ORF">Y032_0087g2045</name>
</gene>